<dbReference type="GO" id="GO:0047675">
    <property type="term" value="F:arabinonate dehydratase activity"/>
    <property type="evidence" value="ECO:0007669"/>
    <property type="project" value="UniProtKB-EC"/>
</dbReference>
<evidence type="ECO:0000313" key="4">
    <source>
        <dbReference type="Proteomes" id="UP000587527"/>
    </source>
</evidence>
<dbReference type="SFLD" id="SFLDG00179">
    <property type="entry name" value="mandelate_racemase"/>
    <property type="match status" value="1"/>
</dbReference>
<keyword evidence="4" id="KW-1185">Reference proteome</keyword>
<dbReference type="CDD" id="cd03316">
    <property type="entry name" value="MR_like"/>
    <property type="match status" value="1"/>
</dbReference>
<accession>A0A841C6C2</accession>
<dbReference type="InterPro" id="IPR013341">
    <property type="entry name" value="Mandelate_racemase_N_dom"/>
</dbReference>
<dbReference type="SUPFAM" id="SSF51604">
    <property type="entry name" value="Enolase C-terminal domain-like"/>
    <property type="match status" value="1"/>
</dbReference>
<dbReference type="SUPFAM" id="SSF54826">
    <property type="entry name" value="Enolase N-terminal domain-like"/>
    <property type="match status" value="1"/>
</dbReference>
<dbReference type="EMBL" id="JACHMN010000003">
    <property type="protein sequence ID" value="MBB5874480.1"/>
    <property type="molecule type" value="Genomic_DNA"/>
</dbReference>
<dbReference type="PROSITE" id="PS00908">
    <property type="entry name" value="MR_MLE_1"/>
    <property type="match status" value="1"/>
</dbReference>
<dbReference type="EC" id="4.2.1.5" evidence="3"/>
<keyword evidence="1 3" id="KW-0456">Lyase</keyword>
<dbReference type="PANTHER" id="PTHR48080">
    <property type="entry name" value="D-GALACTONATE DEHYDRATASE-RELATED"/>
    <property type="match status" value="1"/>
</dbReference>
<dbReference type="PANTHER" id="PTHR48080:SF2">
    <property type="entry name" value="D-GALACTONATE DEHYDRATASE"/>
    <property type="match status" value="1"/>
</dbReference>
<keyword evidence="3" id="KW-0413">Isomerase</keyword>
<dbReference type="Gene3D" id="3.30.390.10">
    <property type="entry name" value="Enolase-like, N-terminal domain"/>
    <property type="match status" value="1"/>
</dbReference>
<dbReference type="EC" id="5.5.1.-" evidence="3"/>
<dbReference type="GO" id="GO:0016853">
    <property type="term" value="F:isomerase activity"/>
    <property type="evidence" value="ECO:0007669"/>
    <property type="project" value="UniProtKB-KW"/>
</dbReference>
<dbReference type="InterPro" id="IPR013342">
    <property type="entry name" value="Mandelate_racemase_C"/>
</dbReference>
<comment type="caution">
    <text evidence="3">The sequence shown here is derived from an EMBL/GenBank/DDBJ whole genome shotgun (WGS) entry which is preliminary data.</text>
</comment>
<protein>
    <submittedName>
        <fullName evidence="3">D-arabinonate dehydratase/D-galactarolactone cycloisomerase</fullName>
        <ecNumber evidence="3">4.2.1.5</ecNumber>
        <ecNumber evidence="3">5.5.1.-</ecNumber>
    </submittedName>
</protein>
<dbReference type="GO" id="GO:0009063">
    <property type="term" value="P:amino acid catabolic process"/>
    <property type="evidence" value="ECO:0007669"/>
    <property type="project" value="InterPro"/>
</dbReference>
<gene>
    <name evidence="3" type="ORF">F4553_007914</name>
</gene>
<dbReference type="SFLD" id="SFLDS00001">
    <property type="entry name" value="Enolase"/>
    <property type="match status" value="1"/>
</dbReference>
<dbReference type="InterPro" id="IPR036849">
    <property type="entry name" value="Enolase-like_C_sf"/>
</dbReference>
<evidence type="ECO:0000259" key="2">
    <source>
        <dbReference type="SMART" id="SM00922"/>
    </source>
</evidence>
<dbReference type="InterPro" id="IPR018110">
    <property type="entry name" value="Mandel_Rmase/mucon_lact_enz_CS"/>
</dbReference>
<dbReference type="Pfam" id="PF02746">
    <property type="entry name" value="MR_MLE_N"/>
    <property type="match status" value="1"/>
</dbReference>
<dbReference type="InterPro" id="IPR029017">
    <property type="entry name" value="Enolase-like_N"/>
</dbReference>
<dbReference type="InterPro" id="IPR029065">
    <property type="entry name" value="Enolase_C-like"/>
</dbReference>
<dbReference type="Gene3D" id="3.20.20.120">
    <property type="entry name" value="Enolase-like C-terminal domain"/>
    <property type="match status" value="1"/>
</dbReference>
<proteinExistence type="predicted"/>
<reference evidence="3 4" key="1">
    <citation type="submission" date="2020-08" db="EMBL/GenBank/DDBJ databases">
        <title>Sequencing the genomes of 1000 actinobacteria strains.</title>
        <authorList>
            <person name="Klenk H.-P."/>
        </authorList>
    </citation>
    <scope>NUCLEOTIDE SEQUENCE [LARGE SCALE GENOMIC DNA]</scope>
    <source>
        <strain evidence="3 4">DSM 45362</strain>
    </source>
</reference>
<evidence type="ECO:0000313" key="3">
    <source>
        <dbReference type="EMBL" id="MBB5874480.1"/>
    </source>
</evidence>
<organism evidence="3 4">
    <name type="scientific">Allocatelliglobosispora scoriae</name>
    <dbReference type="NCBI Taxonomy" id="643052"/>
    <lineage>
        <taxon>Bacteria</taxon>
        <taxon>Bacillati</taxon>
        <taxon>Actinomycetota</taxon>
        <taxon>Actinomycetes</taxon>
        <taxon>Micromonosporales</taxon>
        <taxon>Micromonosporaceae</taxon>
        <taxon>Allocatelliglobosispora</taxon>
    </lineage>
</organism>
<dbReference type="InterPro" id="IPR034593">
    <property type="entry name" value="DgoD-like"/>
</dbReference>
<dbReference type="SMART" id="SM00922">
    <property type="entry name" value="MR_MLE"/>
    <property type="match status" value="1"/>
</dbReference>
<feature type="domain" description="Mandelate racemase/muconate lactonizing enzyme C-terminal" evidence="2">
    <location>
        <begin position="176"/>
        <end position="269"/>
    </location>
</feature>
<evidence type="ECO:0000256" key="1">
    <source>
        <dbReference type="ARBA" id="ARBA00023239"/>
    </source>
</evidence>
<name>A0A841C6C2_9ACTN</name>
<dbReference type="Pfam" id="PF13378">
    <property type="entry name" value="MR_MLE_C"/>
    <property type="match status" value="1"/>
</dbReference>
<sequence>MTAMKVVSVEAFPLLAEPIGERYWGARAWSTSGAALGTYPVRARRRYAYSATIDTVLVRVETSDGVVGWGESKAPVAARVTAALVTELLVPLVVGSSVDEIAVTWERMYAAMRVRGHDAGFWLEAVAGVDIALWDAWGRTLGQPVHSLLGGGFRVGVPVYASGIPAAPAGSGDAGLATVRQTAQRLRDAGWTAAKVAIGVTPERDLASVAEVAAVLPTVYADAAGQYDVRQALRVGRGLQDLGVGFFEMPVPPEQLDDYRLLADRLDLPIALDSLANRYQALEFLRAGALHVLQPDVCRAGGITETMRIAALADAFGAQATPHVSIGSAVHFAASLQCAAAMPNIEVMEHWIVENPLAAVATDLDAPLPGPGGPMVRTVPTAPGLGITVDEPTVRRLAGQSVKECHA</sequence>
<dbReference type="AlphaFoldDB" id="A0A841C6C2"/>
<dbReference type="Proteomes" id="UP000587527">
    <property type="component" value="Unassembled WGS sequence"/>
</dbReference>